<evidence type="ECO:0000313" key="9">
    <source>
        <dbReference type="Proteomes" id="UP000053171"/>
    </source>
</evidence>
<feature type="domain" description="ABC transporter" evidence="6">
    <location>
        <begin position="18"/>
        <end position="251"/>
    </location>
</feature>
<dbReference type="PROSITE" id="PS50893">
    <property type="entry name" value="ABC_TRANSPORTER_2"/>
    <property type="match status" value="1"/>
</dbReference>
<comment type="similarity">
    <text evidence="1">Belongs to the ABC transporter superfamily.</text>
</comment>
<evidence type="ECO:0000256" key="4">
    <source>
        <dbReference type="ARBA" id="ARBA00022840"/>
    </source>
</evidence>
<dbReference type="InterPro" id="IPR017871">
    <property type="entry name" value="ABC_transporter-like_CS"/>
</dbReference>
<dbReference type="AlphaFoldDB" id="A0A199NUH9"/>
<dbReference type="SUPFAM" id="SSF52540">
    <property type="entry name" value="P-loop containing nucleoside triphosphate hydrolases"/>
    <property type="match status" value="1"/>
</dbReference>
<keyword evidence="2" id="KW-0813">Transport</keyword>
<dbReference type="EMBL" id="CP065738">
    <property type="protein sequence ID" value="QPT53681.1"/>
    <property type="molecule type" value="Genomic_DNA"/>
</dbReference>
<dbReference type="Pfam" id="PF00005">
    <property type="entry name" value="ABC_tran"/>
    <property type="match status" value="1"/>
</dbReference>
<evidence type="ECO:0000256" key="2">
    <source>
        <dbReference type="ARBA" id="ARBA00022448"/>
    </source>
</evidence>
<evidence type="ECO:0000313" key="8">
    <source>
        <dbReference type="EMBL" id="QPT53681.1"/>
    </source>
</evidence>
<dbReference type="Proteomes" id="UP000053171">
    <property type="component" value="Unassembled WGS sequence"/>
</dbReference>
<dbReference type="GeneID" id="61261764"/>
<organism evidence="7 9">
    <name type="scientific">Rothia kristinae</name>
    <dbReference type="NCBI Taxonomy" id="37923"/>
    <lineage>
        <taxon>Bacteria</taxon>
        <taxon>Bacillati</taxon>
        <taxon>Actinomycetota</taxon>
        <taxon>Actinomycetes</taxon>
        <taxon>Micrococcales</taxon>
        <taxon>Micrococcaceae</taxon>
        <taxon>Rothia</taxon>
    </lineage>
</organism>
<feature type="region of interest" description="Disordered" evidence="5">
    <location>
        <begin position="270"/>
        <end position="289"/>
    </location>
</feature>
<dbReference type="InterPro" id="IPR050153">
    <property type="entry name" value="Metal_Ion_Import_ABC"/>
</dbReference>
<dbReference type="PROSITE" id="PS00211">
    <property type="entry name" value="ABC_TRANSPORTER_1"/>
    <property type="match status" value="1"/>
</dbReference>
<reference evidence="9" key="1">
    <citation type="submission" date="2016-04" db="EMBL/GenBank/DDBJ databases">
        <authorList>
            <person name="Waterworth S."/>
            <person name="Matcher G."/>
        </authorList>
    </citation>
    <scope>NUCLEOTIDE SEQUENCE [LARGE SCALE GENOMIC DNA]</scope>
    <source>
        <strain evidence="9">RuSp02-3</strain>
    </source>
</reference>
<keyword evidence="9" id="KW-1185">Reference proteome</keyword>
<accession>A0A199NUH9</accession>
<dbReference type="InterPro" id="IPR003593">
    <property type="entry name" value="AAA+_ATPase"/>
</dbReference>
<dbReference type="PANTHER" id="PTHR42734">
    <property type="entry name" value="METAL TRANSPORT SYSTEM ATP-BINDING PROTEIN TM_0124-RELATED"/>
    <property type="match status" value="1"/>
</dbReference>
<evidence type="ECO:0000259" key="6">
    <source>
        <dbReference type="PROSITE" id="PS50893"/>
    </source>
</evidence>
<dbReference type="Gene3D" id="3.40.50.300">
    <property type="entry name" value="P-loop containing nucleotide triphosphate hydrolases"/>
    <property type="match status" value="1"/>
</dbReference>
<dbReference type="CDD" id="cd03235">
    <property type="entry name" value="ABC_Metallic_Cations"/>
    <property type="match status" value="1"/>
</dbReference>
<dbReference type="InterPro" id="IPR027417">
    <property type="entry name" value="P-loop_NTPase"/>
</dbReference>
<evidence type="ECO:0000313" key="7">
    <source>
        <dbReference type="EMBL" id="OAX52248.1"/>
    </source>
</evidence>
<dbReference type="PANTHER" id="PTHR42734:SF5">
    <property type="entry name" value="IRON TRANSPORT SYSTEM ATP-BINDING PROTEIN HI_0361-RELATED"/>
    <property type="match status" value="1"/>
</dbReference>
<reference evidence="7 9" key="3">
    <citation type="submission" date="2016-06" db="EMBL/GenBank/DDBJ databases">
        <title>Identification of putative biosynthetic pathways for the production of bioactive secondary metabolites by the marine actinomycete Kocuria kristinae RUTW2-3.</title>
        <authorList>
            <person name="Waterworth S.C."/>
            <person name="Walmsley T.A."/>
            <person name="Matongo T."/>
            <person name="Davies-Coleman M.T."/>
            <person name="Dorrington R.A."/>
        </authorList>
    </citation>
    <scope>NUCLEOTIDE SEQUENCE [LARGE SCALE GENOMIC DNA]</scope>
    <source>
        <strain evidence="9">RuSp02-3</strain>
        <strain evidence="7">RUTW2-3</strain>
    </source>
</reference>
<gene>
    <name evidence="7" type="ORF">AN277_0204600</name>
    <name evidence="8" type="ORF">I6G21_00180</name>
</gene>
<evidence type="ECO:0000313" key="10">
    <source>
        <dbReference type="Proteomes" id="UP000594975"/>
    </source>
</evidence>
<keyword evidence="4 7" id="KW-0067">ATP-binding</keyword>
<reference evidence="8 10" key="4">
    <citation type="submission" date="2020-12" db="EMBL/GenBank/DDBJ databases">
        <title>FDA dAtabase for Regulatory Grade micrObial Sequences (FDA-ARGOS): Supporting development and validation of Infectious Disease Dx tests.</title>
        <authorList>
            <person name="Sproer C."/>
            <person name="Gronow S."/>
            <person name="Severitt S."/>
            <person name="Schroder I."/>
            <person name="Tallon L."/>
            <person name="Sadzewicz L."/>
            <person name="Zhao X."/>
            <person name="Boylan J."/>
            <person name="Ott S."/>
            <person name="Bowen H."/>
            <person name="Vavikolanu K."/>
            <person name="Mehta A."/>
            <person name="Aluvathingal J."/>
            <person name="Nadendla S."/>
            <person name="Lowell S."/>
            <person name="Myers T."/>
            <person name="Yan Y."/>
            <person name="Sichtig H."/>
        </authorList>
    </citation>
    <scope>NUCLEOTIDE SEQUENCE [LARGE SCALE GENOMIC DNA]</scope>
    <source>
        <strain evidence="8 10">FDAARGOS_864</strain>
    </source>
</reference>
<dbReference type="InterPro" id="IPR003439">
    <property type="entry name" value="ABC_transporter-like_ATP-bd"/>
</dbReference>
<evidence type="ECO:0000256" key="5">
    <source>
        <dbReference type="SAM" id="MobiDB-lite"/>
    </source>
</evidence>
<dbReference type="GO" id="GO:0005524">
    <property type="term" value="F:ATP binding"/>
    <property type="evidence" value="ECO:0007669"/>
    <property type="project" value="UniProtKB-KW"/>
</dbReference>
<proteinExistence type="inferred from homology"/>
<dbReference type="GO" id="GO:0016887">
    <property type="term" value="F:ATP hydrolysis activity"/>
    <property type="evidence" value="ECO:0007669"/>
    <property type="project" value="InterPro"/>
</dbReference>
<sequence length="289" mass="31275">MNAVARPAPAPGTQPAAVSFRDARLSFGQRTLWSGLNLEIAPGEYFAVLGPNGSGKSTLLQTILGLLRLSEGRVRVLGHAPHRGDPGIGYIPQQRILPQDTPLRARDMVRLGLDGHRWGTGWPSRARRARVQELLEQVGAADYADVPVGLLSGGEQQRLRVAQALAARPRLLLCDEALLSLDLRHQEAVSGLIEDYRRSEGATVVFVTHEINPIIDDVDRVLYLANGRFTVGTVPEVMRGQVLSALYDTPVQVLRSGGRYIVVGGPEHDAATPHCAGSAPRELDAEGMR</sequence>
<dbReference type="EMBL" id="LJBJ02000006">
    <property type="protein sequence ID" value="OAX52248.1"/>
    <property type="molecule type" value="Genomic_DNA"/>
</dbReference>
<dbReference type="KEGG" id="rkr:I6G21_00180"/>
<dbReference type="Proteomes" id="UP000594975">
    <property type="component" value="Chromosome"/>
</dbReference>
<name>A0A199NUH9_9MICC</name>
<dbReference type="RefSeq" id="WP_061225020.1">
    <property type="nucleotide sequence ID" value="NZ_CP065738.1"/>
</dbReference>
<keyword evidence="3" id="KW-0547">Nucleotide-binding</keyword>
<dbReference type="SMART" id="SM00382">
    <property type="entry name" value="AAA"/>
    <property type="match status" value="1"/>
</dbReference>
<reference evidence="7" key="2">
    <citation type="submission" date="2016-04" db="EMBL/GenBank/DDBJ databases">
        <authorList>
            <person name="Evans L.H."/>
            <person name="Alamgir A."/>
            <person name="Owens N."/>
            <person name="Weber N.D."/>
            <person name="Virtaneva K."/>
            <person name="Barbian K."/>
            <person name="Babar A."/>
            <person name="Rosenke K."/>
        </authorList>
    </citation>
    <scope>NUCLEOTIDE SEQUENCE [LARGE SCALE GENOMIC DNA]</scope>
    <source>
        <strain evidence="7">RUTW2-3</strain>
    </source>
</reference>
<dbReference type="STRING" id="37923.BK826_03420"/>
<protein>
    <submittedName>
        <fullName evidence="7">ABC transporter ATP-binding protein</fullName>
    </submittedName>
</protein>
<evidence type="ECO:0000256" key="3">
    <source>
        <dbReference type="ARBA" id="ARBA00022741"/>
    </source>
</evidence>
<evidence type="ECO:0000256" key="1">
    <source>
        <dbReference type="ARBA" id="ARBA00005417"/>
    </source>
</evidence>